<dbReference type="GO" id="GO:0016773">
    <property type="term" value="F:phosphotransferase activity, alcohol group as acceptor"/>
    <property type="evidence" value="ECO:0007669"/>
    <property type="project" value="InterPro"/>
</dbReference>
<dbReference type="InterPro" id="IPR018483">
    <property type="entry name" value="Carb_kinase_FGGY_CS"/>
</dbReference>
<dbReference type="PANTHER" id="PTHR43095:SF2">
    <property type="entry name" value="GLUCONOKINASE"/>
    <property type="match status" value="1"/>
</dbReference>
<keyword evidence="2 4" id="KW-0808">Transferase</keyword>
<proteinExistence type="inferred from homology"/>
<dbReference type="PIRSF" id="PIRSF000538">
    <property type="entry name" value="GlpK"/>
    <property type="match status" value="1"/>
</dbReference>
<dbReference type="InterPro" id="IPR050406">
    <property type="entry name" value="FGGY_Carb_Kinase"/>
</dbReference>
<dbReference type="Pfam" id="PF00370">
    <property type="entry name" value="FGGY_N"/>
    <property type="match status" value="1"/>
</dbReference>
<dbReference type="GO" id="GO:0016301">
    <property type="term" value="F:kinase activity"/>
    <property type="evidence" value="ECO:0007669"/>
    <property type="project" value="UniProtKB-KW"/>
</dbReference>
<dbReference type="AlphaFoldDB" id="A0A430A195"/>
<evidence type="ECO:0008006" key="9">
    <source>
        <dbReference type="Google" id="ProtNLM"/>
    </source>
</evidence>
<dbReference type="InterPro" id="IPR000577">
    <property type="entry name" value="Carb_kinase_FGGY"/>
</dbReference>
<sequence length="463" mass="52452">MSILAIDVGTTNLKCQIFENHQIVDMVSVPIETHSDNTGKVYQNPERILIQIKRTVRVLTQKGYDITSIIFCTAMHSIMPSFESGIDQELLIWQDSQSSEFVKEFRQDSLAHEFYGKTGTPIHEMSPFSKIAHFRNKGWFASVDKWIGLKEYLMQAFTGHLVVDYSVASATGMFNLKEKRWDEDVLTFLNIESTQLASLVDTDQYYIIKESLADELFISRDVKVYVGASDGCLASYASYVSNGTSNTLTVGTSGAIRKLSKEIKLDSKGQTFCYYLTKDYWVVGGATNNGGQVLEWADKIFYDNNSLYEKLADIVYTSPIGSRGISFLPFLSGERAPLWDSSAMASFQGVKKYHSKEDLTRAIVEGVLFNLFYIAELIDLDIRDLSINGGFFQNDVLAIMTADIFGKTCIQSEYSEAAFGAVSLIEPPTANQMTEQKRIFYNEDNHKRYMQYYDVYKKRLAEF</sequence>
<dbReference type="InterPro" id="IPR018485">
    <property type="entry name" value="FGGY_C"/>
</dbReference>
<gene>
    <name evidence="7" type="ORF">CBF37_02390</name>
</gene>
<dbReference type="SUPFAM" id="SSF53067">
    <property type="entry name" value="Actin-like ATPase domain"/>
    <property type="match status" value="2"/>
</dbReference>
<evidence type="ECO:0000259" key="6">
    <source>
        <dbReference type="Pfam" id="PF02782"/>
    </source>
</evidence>
<dbReference type="EMBL" id="NGJS01000002">
    <property type="protein sequence ID" value="RSU00166.1"/>
    <property type="molecule type" value="Genomic_DNA"/>
</dbReference>
<keyword evidence="8" id="KW-1185">Reference proteome</keyword>
<dbReference type="Gene3D" id="3.30.420.40">
    <property type="match status" value="2"/>
</dbReference>
<reference evidence="7 8" key="1">
    <citation type="submission" date="2017-05" db="EMBL/GenBank/DDBJ databases">
        <title>Vagococcus spp. assemblies.</title>
        <authorList>
            <person name="Gulvik C.A."/>
        </authorList>
    </citation>
    <scope>NUCLEOTIDE SEQUENCE [LARGE SCALE GENOMIC DNA]</scope>
    <source>
        <strain evidence="7 8">SS1995</strain>
    </source>
</reference>
<dbReference type="GO" id="GO:0005975">
    <property type="term" value="P:carbohydrate metabolic process"/>
    <property type="evidence" value="ECO:0007669"/>
    <property type="project" value="InterPro"/>
</dbReference>
<dbReference type="CDD" id="cd07770">
    <property type="entry name" value="ASKHA_NBD_FGGY_GntK"/>
    <property type="match status" value="1"/>
</dbReference>
<dbReference type="PANTHER" id="PTHR43095">
    <property type="entry name" value="SUGAR KINASE"/>
    <property type="match status" value="1"/>
</dbReference>
<keyword evidence="3 4" id="KW-0418">Kinase</keyword>
<accession>A0A430A195</accession>
<dbReference type="Pfam" id="PF02782">
    <property type="entry name" value="FGGY_C"/>
    <property type="match status" value="1"/>
</dbReference>
<dbReference type="OrthoDB" id="9805576at2"/>
<feature type="domain" description="Carbohydrate kinase FGGY C-terminal" evidence="6">
    <location>
        <begin position="248"/>
        <end position="422"/>
    </location>
</feature>
<feature type="domain" description="Carbohydrate kinase FGGY N-terminal" evidence="5">
    <location>
        <begin position="3"/>
        <end position="234"/>
    </location>
</feature>
<name>A0A430A195_9ENTE</name>
<evidence type="ECO:0000259" key="5">
    <source>
        <dbReference type="Pfam" id="PF00370"/>
    </source>
</evidence>
<comment type="caution">
    <text evidence="7">The sequence shown here is derived from an EMBL/GenBank/DDBJ whole genome shotgun (WGS) entry which is preliminary data.</text>
</comment>
<dbReference type="PROSITE" id="PS00445">
    <property type="entry name" value="FGGY_KINASES_2"/>
    <property type="match status" value="1"/>
</dbReference>
<evidence type="ECO:0000256" key="4">
    <source>
        <dbReference type="RuleBase" id="RU003733"/>
    </source>
</evidence>
<dbReference type="InterPro" id="IPR043129">
    <property type="entry name" value="ATPase_NBD"/>
</dbReference>
<comment type="similarity">
    <text evidence="1 4">Belongs to the FGGY kinase family.</text>
</comment>
<evidence type="ECO:0000313" key="8">
    <source>
        <dbReference type="Proteomes" id="UP000287857"/>
    </source>
</evidence>
<protein>
    <recommendedName>
        <fullName evidence="9">Gluconokinase</fullName>
    </recommendedName>
</protein>
<evidence type="ECO:0000256" key="3">
    <source>
        <dbReference type="ARBA" id="ARBA00022777"/>
    </source>
</evidence>
<dbReference type="RefSeq" id="WP_125983118.1">
    <property type="nucleotide sequence ID" value="NZ_NGJS01000002.1"/>
</dbReference>
<evidence type="ECO:0000313" key="7">
    <source>
        <dbReference type="EMBL" id="RSU00166.1"/>
    </source>
</evidence>
<organism evidence="7 8">
    <name type="scientific">Vagococcus vulneris</name>
    <dbReference type="NCBI Taxonomy" id="1977869"/>
    <lineage>
        <taxon>Bacteria</taxon>
        <taxon>Bacillati</taxon>
        <taxon>Bacillota</taxon>
        <taxon>Bacilli</taxon>
        <taxon>Lactobacillales</taxon>
        <taxon>Enterococcaceae</taxon>
        <taxon>Vagococcus</taxon>
    </lineage>
</organism>
<dbReference type="Proteomes" id="UP000287857">
    <property type="component" value="Unassembled WGS sequence"/>
</dbReference>
<evidence type="ECO:0000256" key="2">
    <source>
        <dbReference type="ARBA" id="ARBA00022679"/>
    </source>
</evidence>
<dbReference type="InterPro" id="IPR018484">
    <property type="entry name" value="FGGY_N"/>
</dbReference>
<evidence type="ECO:0000256" key="1">
    <source>
        <dbReference type="ARBA" id="ARBA00009156"/>
    </source>
</evidence>